<gene>
    <name evidence="2" type="ORF">GBG18_07525</name>
    <name evidence="1" type="ORF">GBG19_09870</name>
</gene>
<dbReference type="AlphaFoldDB" id="A0A6L4WR83"/>
<evidence type="ECO:0000313" key="4">
    <source>
        <dbReference type="Proteomes" id="UP000472839"/>
    </source>
</evidence>
<evidence type="ECO:0000313" key="1">
    <source>
        <dbReference type="EMBL" id="KAB7887882.1"/>
    </source>
</evidence>
<evidence type="ECO:0008006" key="5">
    <source>
        <dbReference type="Google" id="ProtNLM"/>
    </source>
</evidence>
<comment type="caution">
    <text evidence="1">The sequence shown here is derived from an EMBL/GenBank/DDBJ whole genome shotgun (WGS) entry which is preliminary data.</text>
</comment>
<accession>A0A6L4WR83</accession>
<dbReference type="Proteomes" id="UP000461010">
    <property type="component" value="Unassembled WGS sequence"/>
</dbReference>
<dbReference type="RefSeq" id="WP_152189860.1">
    <property type="nucleotide sequence ID" value="NZ_WFKI01000027.1"/>
</dbReference>
<dbReference type="EMBL" id="WFKJ01000019">
    <property type="protein sequence ID" value="KAB7891151.1"/>
    <property type="molecule type" value="Genomic_DNA"/>
</dbReference>
<keyword evidence="3" id="KW-1185">Reference proteome</keyword>
<reference evidence="3 4" key="1">
    <citation type="submission" date="2019-10" db="EMBL/GenBank/DDBJ databases">
        <title>Poseidonibacter ostreae sp. nov., isolated from the gut of the Ostrea denselamellosa.</title>
        <authorList>
            <person name="Choi A."/>
        </authorList>
    </citation>
    <scope>NUCLEOTIDE SEQUENCE [LARGE SCALE GENOMIC DNA]</scope>
    <source>
        <strain evidence="1 4">SJOD-M-33</strain>
        <strain evidence="2 3">SJOD-M-5</strain>
    </source>
</reference>
<sequence>MKVLIFDLKTHENDIFDIVSNYLNNIYIYKTNDKNMFLKELKENKYNLLIIDVNTPVGDYIFEEATKINKKYNILVISDKLTYNSGLSCQNCSLNHNRKLLLKPLNAKDLVNYIQNYDKLSCHYSLAISNIFDILEDVLKQFIHYSYNKEESKIQLITDASNTKELISIIDLLNINKIKYVIENDDILIN</sequence>
<name>A0A6L4WR83_9BACT</name>
<evidence type="ECO:0000313" key="3">
    <source>
        <dbReference type="Proteomes" id="UP000461010"/>
    </source>
</evidence>
<organism evidence="1 4">
    <name type="scientific">Poseidonibacter ostreae</name>
    <dbReference type="NCBI Taxonomy" id="2654171"/>
    <lineage>
        <taxon>Bacteria</taxon>
        <taxon>Pseudomonadati</taxon>
        <taxon>Campylobacterota</taxon>
        <taxon>Epsilonproteobacteria</taxon>
        <taxon>Campylobacterales</taxon>
        <taxon>Arcobacteraceae</taxon>
        <taxon>Poseidonibacter</taxon>
    </lineage>
</organism>
<proteinExistence type="predicted"/>
<evidence type="ECO:0000313" key="2">
    <source>
        <dbReference type="EMBL" id="KAB7891151.1"/>
    </source>
</evidence>
<protein>
    <recommendedName>
        <fullName evidence="5">Response regulator</fullName>
    </recommendedName>
</protein>
<dbReference type="Proteomes" id="UP000472839">
    <property type="component" value="Unassembled WGS sequence"/>
</dbReference>
<dbReference type="EMBL" id="WFKK01000028">
    <property type="protein sequence ID" value="KAB7887882.1"/>
    <property type="molecule type" value="Genomic_DNA"/>
</dbReference>